<dbReference type="Proteomes" id="UP001317532">
    <property type="component" value="Chromosome"/>
</dbReference>
<evidence type="ECO:0000313" key="10">
    <source>
        <dbReference type="EMBL" id="BDE04738.1"/>
    </source>
</evidence>
<keyword evidence="7" id="KW-0808">Transferase</keyword>
<evidence type="ECO:0000256" key="5">
    <source>
        <dbReference type="ARBA" id="ARBA00022556"/>
    </source>
</evidence>
<evidence type="ECO:0000256" key="3">
    <source>
        <dbReference type="ARBA" id="ARBA00020902"/>
    </source>
</evidence>
<dbReference type="PANTHER" id="PTHR30372:SF4">
    <property type="entry name" value="LIPID-A-DISACCHARIDE SYNTHASE, MITOCHONDRIAL-RELATED"/>
    <property type="match status" value="1"/>
</dbReference>
<comment type="function">
    <text evidence="1">Condensation of UDP-2,3-diacylglucosamine and 2,3-diacylglucosamine-1-phosphate to form lipid A disaccharide, a precursor of lipid A, a phosphorylated glycolipid that anchors the lipopolysaccharide to the outer membrane of the cell.</text>
</comment>
<organism evidence="10 11">
    <name type="scientific">Vulcanimicrobium alpinum</name>
    <dbReference type="NCBI Taxonomy" id="3016050"/>
    <lineage>
        <taxon>Bacteria</taxon>
        <taxon>Bacillati</taxon>
        <taxon>Vulcanimicrobiota</taxon>
        <taxon>Vulcanimicrobiia</taxon>
        <taxon>Vulcanimicrobiales</taxon>
        <taxon>Vulcanimicrobiaceae</taxon>
        <taxon>Vulcanimicrobium</taxon>
    </lineage>
</organism>
<evidence type="ECO:0000256" key="8">
    <source>
        <dbReference type="ARBA" id="ARBA00023098"/>
    </source>
</evidence>
<evidence type="ECO:0000256" key="2">
    <source>
        <dbReference type="ARBA" id="ARBA00012687"/>
    </source>
</evidence>
<dbReference type="GO" id="GO:0008915">
    <property type="term" value="F:lipid-A-disaccharide synthase activity"/>
    <property type="evidence" value="ECO:0007669"/>
    <property type="project" value="UniProtKB-EC"/>
</dbReference>
<accession>A0AAN2C877</accession>
<sequence length="381" mass="40983">MRAFFSTGEASGELLAADLLGALRRRVAVKAEGIGDDRLAAAGVHIVQRTRGWATLGIVEALRNIPRLGLASIRLALHVRTTAPDFVVLIDFGAFNVRFAWLLRRFGFRNPIVYYAPPAAWLDNPVRARQVAALCDPLTIFRHQAEFYRSLHLPIGYVGHPLVSTIEARPPRPPAAAGGGTIALLPGSRAGEIERHTPRLLDALARVREVRPGVQAVIVAANDDAQRHIEHLLAFRSPLPVTLARDTRAVLRDADAAAIASGTAVLEAALIETPAVALYVLGEAQAKIARRIYRGRFITIPNLVLDEPVVPELVQEAATPAALADALLALLDAPQAQRDGYARARAALGPHDALQRNADWVLATVAEHRVPAARALAAGTF</sequence>
<evidence type="ECO:0000313" key="11">
    <source>
        <dbReference type="Proteomes" id="UP001317532"/>
    </source>
</evidence>
<keyword evidence="4" id="KW-0444">Lipid biosynthesis</keyword>
<dbReference type="SUPFAM" id="SSF53756">
    <property type="entry name" value="UDP-Glycosyltransferase/glycogen phosphorylase"/>
    <property type="match status" value="1"/>
</dbReference>
<dbReference type="GO" id="GO:0005543">
    <property type="term" value="F:phospholipid binding"/>
    <property type="evidence" value="ECO:0007669"/>
    <property type="project" value="TreeGrafter"/>
</dbReference>
<dbReference type="Pfam" id="PF02684">
    <property type="entry name" value="LpxB"/>
    <property type="match status" value="1"/>
</dbReference>
<keyword evidence="8" id="KW-0443">Lipid metabolism</keyword>
<keyword evidence="5" id="KW-0441">Lipid A biosynthesis</keyword>
<reference evidence="10 11" key="1">
    <citation type="journal article" date="2022" name="ISME Commun">
        <title>Vulcanimicrobium alpinus gen. nov. sp. nov., the first cultivated representative of the candidate phylum 'Eremiobacterota', is a metabolically versatile aerobic anoxygenic phototroph.</title>
        <authorList>
            <person name="Yabe S."/>
            <person name="Muto K."/>
            <person name="Abe K."/>
            <person name="Yokota A."/>
            <person name="Staudigel H."/>
            <person name="Tebo B.M."/>
        </authorList>
    </citation>
    <scope>NUCLEOTIDE SEQUENCE [LARGE SCALE GENOMIC DNA]</scope>
    <source>
        <strain evidence="10 11">WC8-2</strain>
    </source>
</reference>
<evidence type="ECO:0000256" key="9">
    <source>
        <dbReference type="ARBA" id="ARBA00048975"/>
    </source>
</evidence>
<dbReference type="InterPro" id="IPR003835">
    <property type="entry name" value="Glyco_trans_19"/>
</dbReference>
<proteinExistence type="predicted"/>
<dbReference type="EC" id="2.4.1.182" evidence="2"/>
<dbReference type="AlphaFoldDB" id="A0AAN2C877"/>
<protein>
    <recommendedName>
        <fullName evidence="3">Lipid-A-disaccharide synthase</fullName>
        <ecNumber evidence="2">2.4.1.182</ecNumber>
    </recommendedName>
</protein>
<dbReference type="GO" id="GO:0009245">
    <property type="term" value="P:lipid A biosynthetic process"/>
    <property type="evidence" value="ECO:0007669"/>
    <property type="project" value="UniProtKB-KW"/>
</dbReference>
<name>A0AAN2C877_UNVUL</name>
<gene>
    <name evidence="10" type="primary">lpxB</name>
    <name evidence="10" type="ORF">WPS_00140</name>
</gene>
<evidence type="ECO:0000256" key="6">
    <source>
        <dbReference type="ARBA" id="ARBA00022676"/>
    </source>
</evidence>
<keyword evidence="6" id="KW-0328">Glycosyltransferase</keyword>
<comment type="catalytic activity">
    <reaction evidence="9">
        <text>a lipid X + a UDP-2-N,3-O-bis[(3R)-3-hydroxyacyl]-alpha-D-glucosamine = a lipid A disaccharide + UDP + H(+)</text>
        <dbReference type="Rhea" id="RHEA:67828"/>
        <dbReference type="ChEBI" id="CHEBI:15378"/>
        <dbReference type="ChEBI" id="CHEBI:58223"/>
        <dbReference type="ChEBI" id="CHEBI:137748"/>
        <dbReference type="ChEBI" id="CHEBI:176338"/>
        <dbReference type="ChEBI" id="CHEBI:176343"/>
        <dbReference type="EC" id="2.4.1.182"/>
    </reaction>
</comment>
<dbReference type="RefSeq" id="WP_317995831.1">
    <property type="nucleotide sequence ID" value="NZ_AP025523.1"/>
</dbReference>
<dbReference type="GO" id="GO:0016020">
    <property type="term" value="C:membrane"/>
    <property type="evidence" value="ECO:0007669"/>
    <property type="project" value="GOC"/>
</dbReference>
<dbReference type="KEGG" id="vab:WPS_00140"/>
<evidence type="ECO:0000256" key="7">
    <source>
        <dbReference type="ARBA" id="ARBA00022679"/>
    </source>
</evidence>
<evidence type="ECO:0000256" key="1">
    <source>
        <dbReference type="ARBA" id="ARBA00002056"/>
    </source>
</evidence>
<dbReference type="PANTHER" id="PTHR30372">
    <property type="entry name" value="LIPID-A-DISACCHARIDE SYNTHASE"/>
    <property type="match status" value="1"/>
</dbReference>
<dbReference type="EMBL" id="AP025523">
    <property type="protein sequence ID" value="BDE04738.1"/>
    <property type="molecule type" value="Genomic_DNA"/>
</dbReference>
<evidence type="ECO:0000256" key="4">
    <source>
        <dbReference type="ARBA" id="ARBA00022516"/>
    </source>
</evidence>
<keyword evidence="11" id="KW-1185">Reference proteome</keyword>